<dbReference type="EMBL" id="CAJVPW010004461">
    <property type="protein sequence ID" value="CAG8540854.1"/>
    <property type="molecule type" value="Genomic_DNA"/>
</dbReference>
<name>A0ACA9LN99_9GLOM</name>
<comment type="caution">
    <text evidence="1">The sequence shown here is derived from an EMBL/GenBank/DDBJ whole genome shotgun (WGS) entry which is preliminary data.</text>
</comment>
<keyword evidence="2" id="KW-1185">Reference proteome</keyword>
<gene>
    <name evidence="1" type="ORF">SPELUC_LOCUS4797</name>
</gene>
<proteinExistence type="predicted"/>
<reference evidence="1" key="1">
    <citation type="submission" date="2021-06" db="EMBL/GenBank/DDBJ databases">
        <authorList>
            <person name="Kallberg Y."/>
            <person name="Tangrot J."/>
            <person name="Rosling A."/>
        </authorList>
    </citation>
    <scope>NUCLEOTIDE SEQUENCE</scope>
    <source>
        <strain evidence="1">28 12/20/2015</strain>
    </source>
</reference>
<protein>
    <submittedName>
        <fullName evidence="1">8535_t:CDS:1</fullName>
    </submittedName>
</protein>
<dbReference type="Proteomes" id="UP000789366">
    <property type="component" value="Unassembled WGS sequence"/>
</dbReference>
<evidence type="ECO:0000313" key="1">
    <source>
        <dbReference type="EMBL" id="CAG8540854.1"/>
    </source>
</evidence>
<sequence>MALLWSLSKKTIKIDQKLQNCKKMATGSRIAMGLEGTLTKLSFTLKISVTTLDQSPYTQEKKKKKTSVLDAEVESEFYFLKDKPNKNNNKNVKSWASNIEQEGKPVGKCKQKAIPSTSEDNKAKDPLLMEINHKDTDDKIDATNLDQDETIKPLNSNKKNKAEEKEFTLITSKKNN</sequence>
<organism evidence="1 2">
    <name type="scientific">Cetraspora pellucida</name>
    <dbReference type="NCBI Taxonomy" id="1433469"/>
    <lineage>
        <taxon>Eukaryota</taxon>
        <taxon>Fungi</taxon>
        <taxon>Fungi incertae sedis</taxon>
        <taxon>Mucoromycota</taxon>
        <taxon>Glomeromycotina</taxon>
        <taxon>Glomeromycetes</taxon>
        <taxon>Diversisporales</taxon>
        <taxon>Gigasporaceae</taxon>
        <taxon>Cetraspora</taxon>
    </lineage>
</organism>
<evidence type="ECO:0000313" key="2">
    <source>
        <dbReference type="Proteomes" id="UP000789366"/>
    </source>
</evidence>
<accession>A0ACA9LN99</accession>